<evidence type="ECO:0000313" key="1">
    <source>
        <dbReference type="EMBL" id="KAK1869908.1"/>
    </source>
</evidence>
<dbReference type="Proteomes" id="UP000798662">
    <property type="component" value="Chromosome 3"/>
</dbReference>
<name>A0ACC3CJ52_PYRYE</name>
<evidence type="ECO:0000313" key="2">
    <source>
        <dbReference type="Proteomes" id="UP000798662"/>
    </source>
</evidence>
<gene>
    <name evidence="1" type="ORF">I4F81_012373</name>
</gene>
<keyword evidence="2" id="KW-1185">Reference proteome</keyword>
<dbReference type="EMBL" id="CM020620">
    <property type="protein sequence ID" value="KAK1869908.1"/>
    <property type="molecule type" value="Genomic_DNA"/>
</dbReference>
<sequence length="165" mass="16437">MAAFVPAAALPVTNRRARAVVSSRMGADGPAGRVSRAQFVRLLVGTAAAAAAAGVSGGVEPAHAGFGIGGLFSGGDSDNAVRGLDSSKPDISNNPAEVQRQGESAKAAMEAAKTPGGYNPPGRDVEQSTTPFVDRKGSVAPGNPPGAVVDMDPSTKPYPDVANAQ</sequence>
<reference evidence="1" key="1">
    <citation type="submission" date="2019-11" db="EMBL/GenBank/DDBJ databases">
        <title>Nori genome reveals adaptations in red seaweeds to the harsh intertidal environment.</title>
        <authorList>
            <person name="Wang D."/>
            <person name="Mao Y."/>
        </authorList>
    </citation>
    <scope>NUCLEOTIDE SEQUENCE</scope>
    <source>
        <tissue evidence="1">Gametophyte</tissue>
    </source>
</reference>
<protein>
    <submittedName>
        <fullName evidence="1">Uncharacterized protein</fullName>
    </submittedName>
</protein>
<proteinExistence type="predicted"/>
<accession>A0ACC3CJ52</accession>
<comment type="caution">
    <text evidence="1">The sequence shown here is derived from an EMBL/GenBank/DDBJ whole genome shotgun (WGS) entry which is preliminary data.</text>
</comment>
<organism evidence="1 2">
    <name type="scientific">Pyropia yezoensis</name>
    <name type="common">Susabi-nori</name>
    <name type="synonym">Porphyra yezoensis</name>
    <dbReference type="NCBI Taxonomy" id="2788"/>
    <lineage>
        <taxon>Eukaryota</taxon>
        <taxon>Rhodophyta</taxon>
        <taxon>Bangiophyceae</taxon>
        <taxon>Bangiales</taxon>
        <taxon>Bangiaceae</taxon>
        <taxon>Pyropia</taxon>
    </lineage>
</organism>